<evidence type="ECO:0000313" key="9">
    <source>
        <dbReference type="Proteomes" id="UP000548632"/>
    </source>
</evidence>
<evidence type="ECO:0000256" key="4">
    <source>
        <dbReference type="PIRSR" id="PIRSR606118-50"/>
    </source>
</evidence>
<dbReference type="InterPro" id="IPR009061">
    <property type="entry name" value="DNA-bd_dom_put_sf"/>
</dbReference>
<dbReference type="Gene3D" id="3.40.50.1390">
    <property type="entry name" value="Resolvase, N-terminal catalytic domain"/>
    <property type="match status" value="1"/>
</dbReference>
<dbReference type="SUPFAM" id="SSF53041">
    <property type="entry name" value="Resolvase-like"/>
    <property type="match status" value="1"/>
</dbReference>
<dbReference type="GO" id="GO:0006355">
    <property type="term" value="P:regulation of DNA-templated transcription"/>
    <property type="evidence" value="ECO:0007669"/>
    <property type="project" value="InterPro"/>
</dbReference>
<dbReference type="InterPro" id="IPR036162">
    <property type="entry name" value="Resolvase-like_N_sf"/>
</dbReference>
<dbReference type="NCBIfam" id="NF033518">
    <property type="entry name" value="transpos_IS607"/>
    <property type="match status" value="1"/>
</dbReference>
<keyword evidence="1" id="KW-0229">DNA integration</keyword>
<proteinExistence type="predicted"/>
<organism evidence="8 9">
    <name type="scientific">Thiospirillum jenense</name>
    <dbReference type="NCBI Taxonomy" id="1653858"/>
    <lineage>
        <taxon>Bacteria</taxon>
        <taxon>Pseudomonadati</taxon>
        <taxon>Pseudomonadota</taxon>
        <taxon>Gammaproteobacteria</taxon>
        <taxon>Chromatiales</taxon>
        <taxon>Chromatiaceae</taxon>
        <taxon>Thiospirillum</taxon>
    </lineage>
</organism>
<dbReference type="GO" id="GO:0003677">
    <property type="term" value="F:DNA binding"/>
    <property type="evidence" value="ECO:0007669"/>
    <property type="project" value="UniProtKB-KW"/>
</dbReference>
<dbReference type="InterPro" id="IPR010093">
    <property type="entry name" value="SinI_DNA-bd"/>
</dbReference>
<evidence type="ECO:0000256" key="3">
    <source>
        <dbReference type="ARBA" id="ARBA00023172"/>
    </source>
</evidence>
<evidence type="ECO:0000259" key="7">
    <source>
        <dbReference type="PROSITE" id="PS51736"/>
    </source>
</evidence>
<dbReference type="InterPro" id="IPR000551">
    <property type="entry name" value="MerR-type_HTH_dom"/>
</dbReference>
<keyword evidence="9" id="KW-1185">Reference proteome</keyword>
<dbReference type="PROSITE" id="PS50937">
    <property type="entry name" value="HTH_MERR_2"/>
    <property type="match status" value="1"/>
</dbReference>
<dbReference type="Pfam" id="PF00239">
    <property type="entry name" value="Resolvase"/>
    <property type="match status" value="1"/>
</dbReference>
<accession>A0A839HCD3</accession>
<dbReference type="PROSITE" id="PS51736">
    <property type="entry name" value="RECOMBINASES_3"/>
    <property type="match status" value="1"/>
</dbReference>
<dbReference type="Pfam" id="PF00376">
    <property type="entry name" value="MerR"/>
    <property type="match status" value="1"/>
</dbReference>
<keyword evidence="3" id="KW-0233">DNA recombination</keyword>
<dbReference type="SUPFAM" id="SSF46955">
    <property type="entry name" value="Putative DNA-binding domain"/>
    <property type="match status" value="1"/>
</dbReference>
<feature type="domain" description="HTH merR-type" evidence="6">
    <location>
        <begin position="4"/>
        <end position="43"/>
    </location>
</feature>
<sequence>MSTYVTTREAAKRLGCHPETLRRWADAGKIPHIRTSSGQRRYDVDAYLGQRTERVVIIYCRVSSFKQRDDLDRQVQFMRERYPHAEIIKDIGSGLNFKRKGLKTILERAMRGDCIQLVVAHRDRLARFGYELIQQVIEHNGGELVVLDQSAHSPEHELTKDLLNILHVFSCRMHGLRNYKKQVNQALTDTQSKKDI</sequence>
<dbReference type="Gene3D" id="1.10.287.2170">
    <property type="match status" value="1"/>
</dbReference>
<gene>
    <name evidence="8" type="ORF">HUK38_10235</name>
</gene>
<reference evidence="8 9" key="1">
    <citation type="journal article" date="2020" name="Arch. Microbiol.">
        <title>The genome sequence of the giant phototrophic gammaproteobacterium Thiospirillum jenense gives insight into its physiological properties and phylogenetic relationships.</title>
        <authorList>
            <person name="Imhoff J.F."/>
            <person name="Meyer T.E."/>
            <person name="Kyndt J.A."/>
        </authorList>
    </citation>
    <scope>NUCLEOTIDE SEQUENCE [LARGE SCALE GENOMIC DNA]</scope>
    <source>
        <strain evidence="8 9">DSM 216</strain>
    </source>
</reference>
<name>A0A839HCD3_9GAMM</name>
<dbReference type="CDD" id="cd04762">
    <property type="entry name" value="HTH_MerR-trunc"/>
    <property type="match status" value="1"/>
</dbReference>
<evidence type="ECO:0000256" key="2">
    <source>
        <dbReference type="ARBA" id="ARBA00023125"/>
    </source>
</evidence>
<dbReference type="InterPro" id="IPR051491">
    <property type="entry name" value="Recombinase/Transposase-rel"/>
</dbReference>
<dbReference type="InterPro" id="IPR006119">
    <property type="entry name" value="Resolv_N"/>
</dbReference>
<evidence type="ECO:0000313" key="8">
    <source>
        <dbReference type="EMBL" id="MBB1126603.1"/>
    </source>
</evidence>
<dbReference type="Proteomes" id="UP000548632">
    <property type="component" value="Unassembled WGS sequence"/>
</dbReference>
<dbReference type="GO" id="GO:0000150">
    <property type="term" value="F:DNA strand exchange activity"/>
    <property type="evidence" value="ECO:0007669"/>
    <property type="project" value="InterPro"/>
</dbReference>
<dbReference type="PROSITE" id="PS00397">
    <property type="entry name" value="RECOMBINASES_1"/>
    <property type="match status" value="1"/>
</dbReference>
<comment type="caution">
    <text evidence="8">The sequence shown here is derived from an EMBL/GenBank/DDBJ whole genome shotgun (WGS) entry which is preliminary data.</text>
</comment>
<evidence type="ECO:0000256" key="1">
    <source>
        <dbReference type="ARBA" id="ARBA00022908"/>
    </source>
</evidence>
<dbReference type="NCBIfam" id="TIGR01764">
    <property type="entry name" value="excise"/>
    <property type="match status" value="1"/>
</dbReference>
<dbReference type="PANTHER" id="PTHR36172:SF1">
    <property type="entry name" value="RESOLVASE-RELATED"/>
    <property type="match status" value="1"/>
</dbReference>
<protein>
    <submittedName>
        <fullName evidence="8">IS607 family transposase</fullName>
    </submittedName>
</protein>
<feature type="domain" description="Resolvase/invertase-type recombinase catalytic" evidence="7">
    <location>
        <begin position="55"/>
        <end position="196"/>
    </location>
</feature>
<feature type="active site" description="O-(5'-phospho-DNA)-serine intermediate" evidence="4 5">
    <location>
        <position position="63"/>
    </location>
</feature>
<dbReference type="Gene3D" id="1.10.1660.10">
    <property type="match status" value="1"/>
</dbReference>
<dbReference type="InterPro" id="IPR006118">
    <property type="entry name" value="Recombinase_CS"/>
</dbReference>
<keyword evidence="2" id="KW-0238">DNA-binding</keyword>
<dbReference type="PANTHER" id="PTHR36172">
    <property type="match status" value="1"/>
</dbReference>
<dbReference type="RefSeq" id="WP_182584233.1">
    <property type="nucleotide sequence ID" value="NZ_JABVCQ010000022.1"/>
</dbReference>
<dbReference type="SMART" id="SM00857">
    <property type="entry name" value="Resolvase"/>
    <property type="match status" value="1"/>
</dbReference>
<evidence type="ECO:0000259" key="6">
    <source>
        <dbReference type="PROSITE" id="PS50937"/>
    </source>
</evidence>
<dbReference type="EMBL" id="JABVCQ010000022">
    <property type="protein sequence ID" value="MBB1126603.1"/>
    <property type="molecule type" value="Genomic_DNA"/>
</dbReference>
<dbReference type="AlphaFoldDB" id="A0A839HCD3"/>
<dbReference type="GO" id="GO:0015074">
    <property type="term" value="P:DNA integration"/>
    <property type="evidence" value="ECO:0007669"/>
    <property type="project" value="UniProtKB-KW"/>
</dbReference>
<dbReference type="InterPro" id="IPR048046">
    <property type="entry name" value="Transpos_IS607"/>
</dbReference>
<evidence type="ECO:0000256" key="5">
    <source>
        <dbReference type="PROSITE-ProRule" id="PRU10137"/>
    </source>
</evidence>